<dbReference type="Gene3D" id="3.50.50.60">
    <property type="entry name" value="FAD/NAD(P)-binding domain"/>
    <property type="match status" value="1"/>
</dbReference>
<dbReference type="EMBL" id="CP120956">
    <property type="protein sequence ID" value="WFF78661.1"/>
    <property type="molecule type" value="Genomic_DNA"/>
</dbReference>
<dbReference type="InterPro" id="IPR002938">
    <property type="entry name" value="FAD-bd"/>
</dbReference>
<keyword evidence="3" id="KW-0560">Oxidoreductase</keyword>
<sequence>MSMSAHAMATAPLPDELDVLVVGAGPAGAAVAAQLAGHCRVALVGRAVQAGRAIGETLPAAARVILSDLGVWDAFAAQGHRPAWSRRSLWGSSEVIFQDALFDPHGAGWHLDRKRFDAMLLEAARSRGVPCLVPATLRSLQRQPPGAPMRWRCLIDRAQGDPAHGPLELSCRIVVDATGRAARVARQAGAEVRRDGRLVCFHAWVEPPSHEHAGTTMIESDAEGWWYSADLPDGSCVIAWQTDIDLPEARRLRSTADLLDMADRTALVGARSVGSQVLEPLRVAAAHEQWLDAASGPDWLAVGDACLSFDPLASQGLLNSLVTGSEAALAVRRSLAGDAGALPAWDAWIRPIRAAYRSHHEHYYALEPRWANETFWARRQRAPEAGNGAGVIAAPASPSERWHSSAGTRPA</sequence>
<accession>A0AAX3SF55</accession>
<dbReference type="PANTHER" id="PTHR43747">
    <property type="entry name" value="FAD-BINDING PROTEIN"/>
    <property type="match status" value="1"/>
</dbReference>
<dbReference type="InterPro" id="IPR050816">
    <property type="entry name" value="Flavin-dep_Halogenase_NPB"/>
</dbReference>
<dbReference type="RefSeq" id="WP_277848507.1">
    <property type="nucleotide sequence ID" value="NZ_CP120956.1"/>
</dbReference>
<dbReference type="Pfam" id="PF01494">
    <property type="entry name" value="FAD_binding_3"/>
    <property type="match status" value="1"/>
</dbReference>
<dbReference type="Gene3D" id="3.30.9.100">
    <property type="match status" value="1"/>
</dbReference>
<evidence type="ECO:0000259" key="2">
    <source>
        <dbReference type="Pfam" id="PF01494"/>
    </source>
</evidence>
<organism evidence="3 4">
    <name type="scientific">Delftia tsuruhatensis</name>
    <dbReference type="NCBI Taxonomy" id="180282"/>
    <lineage>
        <taxon>Bacteria</taxon>
        <taxon>Pseudomonadati</taxon>
        <taxon>Pseudomonadota</taxon>
        <taxon>Betaproteobacteria</taxon>
        <taxon>Burkholderiales</taxon>
        <taxon>Comamonadaceae</taxon>
        <taxon>Delftia</taxon>
    </lineage>
</organism>
<dbReference type="Proteomes" id="UP001219066">
    <property type="component" value="Chromosome"/>
</dbReference>
<keyword evidence="3" id="KW-0503">Monooxygenase</keyword>
<gene>
    <name evidence="3" type="ORF">PYR84_17130</name>
</gene>
<dbReference type="PANTHER" id="PTHR43747:SF1">
    <property type="entry name" value="SLR1998 PROTEIN"/>
    <property type="match status" value="1"/>
</dbReference>
<dbReference type="SUPFAM" id="SSF51905">
    <property type="entry name" value="FAD/NAD(P)-binding domain"/>
    <property type="match status" value="1"/>
</dbReference>
<name>A0AAX3SF55_9BURK</name>
<evidence type="ECO:0000256" key="1">
    <source>
        <dbReference type="SAM" id="MobiDB-lite"/>
    </source>
</evidence>
<reference evidence="3" key="1">
    <citation type="submission" date="2023-03" db="EMBL/GenBank/DDBJ databases">
        <title>Synergistic degradation of erythromycin by symbiotic bacteria Ery-6A and Ery-6B and application in simulated water remediation.</title>
        <authorList>
            <person name="Xu S."/>
        </authorList>
    </citation>
    <scope>NUCLEOTIDE SEQUENCE</scope>
    <source>
        <strain evidence="3">Ery-6A</strain>
    </source>
</reference>
<feature type="region of interest" description="Disordered" evidence="1">
    <location>
        <begin position="388"/>
        <end position="411"/>
    </location>
</feature>
<feature type="domain" description="FAD-binding" evidence="2">
    <location>
        <begin position="16"/>
        <end position="225"/>
    </location>
</feature>
<dbReference type="InterPro" id="IPR036188">
    <property type="entry name" value="FAD/NAD-bd_sf"/>
</dbReference>
<dbReference type="AlphaFoldDB" id="A0AAX3SF55"/>
<protein>
    <submittedName>
        <fullName evidence="3">FAD-dependent monooxygenase</fullName>
    </submittedName>
</protein>
<dbReference type="GO" id="GO:0071949">
    <property type="term" value="F:FAD binding"/>
    <property type="evidence" value="ECO:0007669"/>
    <property type="project" value="InterPro"/>
</dbReference>
<dbReference type="GO" id="GO:0004497">
    <property type="term" value="F:monooxygenase activity"/>
    <property type="evidence" value="ECO:0007669"/>
    <property type="project" value="UniProtKB-KW"/>
</dbReference>
<evidence type="ECO:0000313" key="3">
    <source>
        <dbReference type="EMBL" id="WFF78661.1"/>
    </source>
</evidence>
<proteinExistence type="predicted"/>
<evidence type="ECO:0000313" key="4">
    <source>
        <dbReference type="Proteomes" id="UP001219066"/>
    </source>
</evidence>